<dbReference type="EMBL" id="CAMXCS010000002">
    <property type="protein sequence ID" value="CAI3946709.1"/>
    <property type="molecule type" value="Genomic_DNA"/>
</dbReference>
<evidence type="ECO:0000313" key="1">
    <source>
        <dbReference type="EMBL" id="CAI3936721.1"/>
    </source>
</evidence>
<name>A0A9W4TLX5_9PROT</name>
<dbReference type="RefSeq" id="WP_271789876.1">
    <property type="nucleotide sequence ID" value="NZ_CAMXCM010000002.1"/>
</dbReference>
<evidence type="ECO:0000313" key="4">
    <source>
        <dbReference type="Proteomes" id="UP001154259"/>
    </source>
</evidence>
<sequence>MQCIDVVIDRDSVCMADDIVDHRRNYSCSVKMTMHELLTILSQQYDLPRISDGKACWVVATNRPLICAVVAQEENYRPRYIISSITPILQMFLEGQDSILHFNYLTQDKPSAIFKKIQQGYYKEMRWNNLHWDSR</sequence>
<proteinExistence type="predicted"/>
<accession>A0A9W4TLX5</accession>
<dbReference type="Proteomes" id="UP001154255">
    <property type="component" value="Unassembled WGS sequence"/>
</dbReference>
<keyword evidence="4" id="KW-1185">Reference proteome</keyword>
<dbReference type="AlphaFoldDB" id="A0A9W4TLX5"/>
<evidence type="ECO:0000313" key="3">
    <source>
        <dbReference type="Proteomes" id="UP001154255"/>
    </source>
</evidence>
<dbReference type="EMBL" id="CAMXCM010000002">
    <property type="protein sequence ID" value="CAI3936721.1"/>
    <property type="molecule type" value="Genomic_DNA"/>
</dbReference>
<organism evidence="1 3">
    <name type="scientific">Commensalibacter communis</name>
    <dbReference type="NCBI Taxonomy" id="2972786"/>
    <lineage>
        <taxon>Bacteria</taxon>
        <taxon>Pseudomonadati</taxon>
        <taxon>Pseudomonadota</taxon>
        <taxon>Alphaproteobacteria</taxon>
        <taxon>Acetobacterales</taxon>
        <taxon>Acetobacteraceae</taxon>
    </lineage>
</organism>
<gene>
    <name evidence="2" type="ORF">R53529_LOCUS1449</name>
    <name evidence="1" type="ORF">R53530_LOCUS984</name>
</gene>
<reference evidence="1" key="1">
    <citation type="submission" date="2022-10" db="EMBL/GenBank/DDBJ databases">
        <authorList>
            <person name="Botero Cardona J."/>
        </authorList>
    </citation>
    <scope>NUCLEOTIDE SEQUENCE</scope>
    <source>
        <strain evidence="1">LMG 31819</strain>
        <strain evidence="2">R-53529</strain>
    </source>
</reference>
<dbReference type="Proteomes" id="UP001154259">
    <property type="component" value="Unassembled WGS sequence"/>
</dbReference>
<comment type="caution">
    <text evidence="1">The sequence shown here is derived from an EMBL/GenBank/DDBJ whole genome shotgun (WGS) entry which is preliminary data.</text>
</comment>
<protein>
    <submittedName>
        <fullName evidence="1">Uncharacterized protein</fullName>
    </submittedName>
</protein>
<evidence type="ECO:0000313" key="2">
    <source>
        <dbReference type="EMBL" id="CAI3946709.1"/>
    </source>
</evidence>